<dbReference type="EMBL" id="SGPL01000053">
    <property type="protein sequence ID" value="THH19170.1"/>
    <property type="molecule type" value="Genomic_DNA"/>
</dbReference>
<dbReference type="OrthoDB" id="2367075at2759"/>
<sequence length="637" mass="68700">MLDKKTDDDPTAGATAEDAYTTPNTAVIAKSGATTDHVRVGLTSWALDVAKNGAVKFKFGSDSGATSSPVKVAGAADDRKCSIEAAPNAGLGLRLASQGSFDLTLIMSHPHLVRAVRPRGLFSTSSDLGCTIMPSPLVSLSSALRRMSLPSPTLSELDDFEDADYPVSSSDGSSMAFSVEPPSAPVSPNMKSTGLITEFIGALAEAQPHTNTRAISPIADAKPIPTVPPLLEEVEVKVILIAAPGPAIDIRVEKHKRFFFEDGNVTFLINTTLYRVHQYFFTRDSSVFSDVIFSQHFERCKARKKDDTLETPIHLKDIEATEFDAFLSILYPSNFDESDIQAVEGWSSVLHLATVWKFASMRRLAIQRLTSIASPIDRLVFGHKYAVEDWIIPAYVALCERTDPLDFEEGWRLPSDDIILIARVREEIRSGTSTLRGCNCKPEASLDSFGSWKSSPVEDINNRVKVILHGSQKDVPPQAFEAVENCATIIEDRANEMKKEDCAEAAKTSDAIGSQVKFSSEFGGPVAKEGTAAGNGMDCAAPVAQDQNAPSHSKNATATALKLPVDEYATDQVRPAPAAKVSSLQATLLAQLNEKATDDPVANLGANSVDTIHSDPAQCEGPANTFQSISHRHLWTL</sequence>
<evidence type="ECO:0000313" key="4">
    <source>
        <dbReference type="Proteomes" id="UP000310158"/>
    </source>
</evidence>
<keyword evidence="4" id="KW-1185">Reference proteome</keyword>
<evidence type="ECO:0000259" key="2">
    <source>
        <dbReference type="PROSITE" id="PS50097"/>
    </source>
</evidence>
<protein>
    <recommendedName>
        <fullName evidence="2">BTB domain-containing protein</fullName>
    </recommendedName>
</protein>
<dbReference type="Gene3D" id="3.30.710.10">
    <property type="entry name" value="Potassium Channel Kv1.1, Chain A"/>
    <property type="match status" value="1"/>
</dbReference>
<dbReference type="AlphaFoldDB" id="A0A4S4M8G9"/>
<evidence type="ECO:0000313" key="3">
    <source>
        <dbReference type="EMBL" id="THH19170.1"/>
    </source>
</evidence>
<name>A0A4S4M8G9_9AGAM</name>
<proteinExistence type="predicted"/>
<feature type="domain" description="BTB" evidence="2">
    <location>
        <begin position="263"/>
        <end position="339"/>
    </location>
</feature>
<dbReference type="InterPro" id="IPR011333">
    <property type="entry name" value="SKP1/BTB/POZ_sf"/>
</dbReference>
<gene>
    <name evidence="3" type="ORF">EW146_g1959</name>
</gene>
<evidence type="ECO:0000256" key="1">
    <source>
        <dbReference type="SAM" id="MobiDB-lite"/>
    </source>
</evidence>
<dbReference type="Pfam" id="PF00651">
    <property type="entry name" value="BTB"/>
    <property type="match status" value="1"/>
</dbReference>
<comment type="caution">
    <text evidence="3">The sequence shown here is derived from an EMBL/GenBank/DDBJ whole genome shotgun (WGS) entry which is preliminary data.</text>
</comment>
<feature type="region of interest" description="Disordered" evidence="1">
    <location>
        <begin position="1"/>
        <end position="20"/>
    </location>
</feature>
<accession>A0A4S4M8G9</accession>
<dbReference type="Proteomes" id="UP000310158">
    <property type="component" value="Unassembled WGS sequence"/>
</dbReference>
<dbReference type="InterPro" id="IPR000210">
    <property type="entry name" value="BTB/POZ_dom"/>
</dbReference>
<dbReference type="SUPFAM" id="SSF54695">
    <property type="entry name" value="POZ domain"/>
    <property type="match status" value="1"/>
</dbReference>
<dbReference type="PROSITE" id="PS50097">
    <property type="entry name" value="BTB"/>
    <property type="match status" value="1"/>
</dbReference>
<organism evidence="3 4">
    <name type="scientific">Bondarzewia mesenterica</name>
    <dbReference type="NCBI Taxonomy" id="1095465"/>
    <lineage>
        <taxon>Eukaryota</taxon>
        <taxon>Fungi</taxon>
        <taxon>Dikarya</taxon>
        <taxon>Basidiomycota</taxon>
        <taxon>Agaricomycotina</taxon>
        <taxon>Agaricomycetes</taxon>
        <taxon>Russulales</taxon>
        <taxon>Bondarzewiaceae</taxon>
        <taxon>Bondarzewia</taxon>
    </lineage>
</organism>
<reference evidence="3 4" key="1">
    <citation type="submission" date="2019-02" db="EMBL/GenBank/DDBJ databases">
        <title>Genome sequencing of the rare red list fungi Bondarzewia mesenterica.</title>
        <authorList>
            <person name="Buettner E."/>
            <person name="Kellner H."/>
        </authorList>
    </citation>
    <scope>NUCLEOTIDE SEQUENCE [LARGE SCALE GENOMIC DNA]</scope>
    <source>
        <strain evidence="3 4">DSM 108281</strain>
    </source>
</reference>